<sequence>MPGLGVGDGDEPAAQGLPLAAAVQARGRGEGCDVTTPDDRTPDEEHAAAAPEPDGPRPDAVETATAAHAEAQDGDAEDDDPDIGFTLAEDPAELAERAKQLCHRIARGLAAQGPQGWARLDAVFTLTTTTEMVQVFFSDEQRRAVRVQPAPDVLALVRDHRRLSAELGDGPWWRLLLTLHNDGAIEVDFDYGDEPFPDDQLFPPEVYAADLQTYPRASLPVWLAAYVRHGGRQSRPAHVAAAQARADRAAQVRPVRSDTDFPALPVMWGRWAVMAAAFVAAGSQWGPRILPALGFFEGARRSGATLYMVPGGRAVLSGGVWNAPELDAAYNGSADLPRVYSGAPEWVANPVLNPRAGNGLLTFCYWWEAGSWYRGESPAATALADAVPGIWTTDTVVDVVCGLLAEQPTDAQRAAVATLVAAAEVGVVTRDTLVEVFGEGGDFDVDSAFYQLTMAGVAVTVPEPMPQEDAVAKVRRFIVERGMDAAGYPVEDLRAERISVGWMVYAPARELAVGRAVFYIADDGVLEQSSSSVAPSVFVAEFERRFQQRHGAVGA</sequence>
<dbReference type="InterPro" id="IPR036170">
    <property type="entry name" value="YezG-like_sf"/>
</dbReference>
<keyword evidence="3" id="KW-1185">Reference proteome</keyword>
<feature type="region of interest" description="Disordered" evidence="1">
    <location>
        <begin position="24"/>
        <end position="82"/>
    </location>
</feature>
<organism evidence="2 3">
    <name type="scientific">Nocardia farcinica (strain IFM 10152)</name>
    <dbReference type="NCBI Taxonomy" id="247156"/>
    <lineage>
        <taxon>Bacteria</taxon>
        <taxon>Bacillati</taxon>
        <taxon>Actinomycetota</taxon>
        <taxon>Actinomycetes</taxon>
        <taxon>Mycobacteriales</taxon>
        <taxon>Nocardiaceae</taxon>
        <taxon>Nocardia</taxon>
    </lineage>
</organism>
<dbReference type="KEGG" id="nfa:NFA_8120"/>
<dbReference type="HOGENOM" id="CLU_036072_0_0_11"/>
<dbReference type="SUPFAM" id="SSF160424">
    <property type="entry name" value="BH3703-like"/>
    <property type="match status" value="1"/>
</dbReference>
<evidence type="ECO:0000256" key="1">
    <source>
        <dbReference type="SAM" id="MobiDB-lite"/>
    </source>
</evidence>
<accession>Q5Z1N4</accession>
<proteinExistence type="predicted"/>
<dbReference type="AlphaFoldDB" id="Q5Z1N4"/>
<reference evidence="2 3" key="1">
    <citation type="journal article" date="2004" name="Proc. Natl. Acad. Sci. U.S.A.">
        <title>The complete genomic sequence of Nocardia farcinica IFM 10152.</title>
        <authorList>
            <person name="Ishikawa J."/>
            <person name="Yamashita A."/>
            <person name="Mikami Y."/>
            <person name="Hoshino Y."/>
            <person name="Kurita H."/>
            <person name="Hotta K."/>
            <person name="Shiba T."/>
            <person name="Hattori M."/>
        </authorList>
    </citation>
    <scope>NUCLEOTIDE SEQUENCE [LARGE SCALE GENOMIC DNA]</scope>
    <source>
        <strain evidence="2 3">IFM 10152</strain>
    </source>
</reference>
<dbReference type="STRING" id="247156.NFA_8120"/>
<gene>
    <name evidence="2" type="ordered locus">NFA_8120</name>
</gene>
<name>Q5Z1N4_NOCFA</name>
<dbReference type="Proteomes" id="UP000006820">
    <property type="component" value="Chromosome"/>
</dbReference>
<feature type="compositionally biased region" description="Acidic residues" evidence="1">
    <location>
        <begin position="72"/>
        <end position="82"/>
    </location>
</feature>
<dbReference type="EMBL" id="AP006618">
    <property type="protein sequence ID" value="BAD55657.1"/>
    <property type="molecule type" value="Genomic_DNA"/>
</dbReference>
<dbReference type="eggNOG" id="ENOG50338JT">
    <property type="taxonomic scope" value="Bacteria"/>
</dbReference>
<evidence type="ECO:0000313" key="3">
    <source>
        <dbReference type="Proteomes" id="UP000006820"/>
    </source>
</evidence>
<protein>
    <submittedName>
        <fullName evidence="2">Uncharacterized protein</fullName>
    </submittedName>
</protein>
<evidence type="ECO:0000313" key="2">
    <source>
        <dbReference type="EMBL" id="BAD55657.1"/>
    </source>
</evidence>
<feature type="compositionally biased region" description="Basic and acidic residues" evidence="1">
    <location>
        <begin position="27"/>
        <end position="47"/>
    </location>
</feature>